<proteinExistence type="predicted"/>
<organism evidence="1 2">
    <name type="scientific">Gymnopus androsaceus JB14</name>
    <dbReference type="NCBI Taxonomy" id="1447944"/>
    <lineage>
        <taxon>Eukaryota</taxon>
        <taxon>Fungi</taxon>
        <taxon>Dikarya</taxon>
        <taxon>Basidiomycota</taxon>
        <taxon>Agaricomycotina</taxon>
        <taxon>Agaricomycetes</taxon>
        <taxon>Agaricomycetidae</taxon>
        <taxon>Agaricales</taxon>
        <taxon>Marasmiineae</taxon>
        <taxon>Omphalotaceae</taxon>
        <taxon>Gymnopus</taxon>
    </lineage>
</organism>
<gene>
    <name evidence="1" type="ORF">BT96DRAFT_679864</name>
</gene>
<dbReference type="EMBL" id="ML769464">
    <property type="protein sequence ID" value="KAE9399824.1"/>
    <property type="molecule type" value="Genomic_DNA"/>
</dbReference>
<evidence type="ECO:0000313" key="1">
    <source>
        <dbReference type="EMBL" id="KAE9399824.1"/>
    </source>
</evidence>
<reference evidence="1" key="1">
    <citation type="journal article" date="2019" name="Environ. Microbiol.">
        <title>Fungal ecological strategies reflected in gene transcription - a case study of two litter decomposers.</title>
        <authorList>
            <person name="Barbi F."/>
            <person name="Kohler A."/>
            <person name="Barry K."/>
            <person name="Baskaran P."/>
            <person name="Daum C."/>
            <person name="Fauchery L."/>
            <person name="Ihrmark K."/>
            <person name="Kuo A."/>
            <person name="LaButti K."/>
            <person name="Lipzen A."/>
            <person name="Morin E."/>
            <person name="Grigoriev I.V."/>
            <person name="Henrissat B."/>
            <person name="Lindahl B."/>
            <person name="Martin F."/>
        </authorList>
    </citation>
    <scope>NUCLEOTIDE SEQUENCE</scope>
    <source>
        <strain evidence="1">JB14</strain>
    </source>
</reference>
<dbReference type="AlphaFoldDB" id="A0A6A4HS06"/>
<keyword evidence="2" id="KW-1185">Reference proteome</keyword>
<protein>
    <submittedName>
        <fullName evidence="1">Uncharacterized protein</fullName>
    </submittedName>
</protein>
<name>A0A6A4HS06_9AGAR</name>
<dbReference type="Proteomes" id="UP000799118">
    <property type="component" value="Unassembled WGS sequence"/>
</dbReference>
<evidence type="ECO:0000313" key="2">
    <source>
        <dbReference type="Proteomes" id="UP000799118"/>
    </source>
</evidence>
<sequence length="50" mass="6062">MFFRNLCLANGFLLCYLLYFANTLNNLLYFITYTADLVFYFKLKFAEDIR</sequence>
<accession>A0A6A4HS06</accession>